<accession>A0A6L8KHM2</accession>
<dbReference type="PANTHER" id="PTHR33154:SF33">
    <property type="entry name" value="TRANSCRIPTIONAL REPRESSOR SDPR"/>
    <property type="match status" value="1"/>
</dbReference>
<dbReference type="InterPro" id="IPR047796">
    <property type="entry name" value="SdpR-like_repress"/>
</dbReference>
<dbReference type="EMBL" id="WWCN01000015">
    <property type="protein sequence ID" value="MYM25314.1"/>
    <property type="molecule type" value="Genomic_DNA"/>
</dbReference>
<dbReference type="SUPFAM" id="SSF46785">
    <property type="entry name" value="Winged helix' DNA-binding domain"/>
    <property type="match status" value="1"/>
</dbReference>
<keyword evidence="3" id="KW-0804">Transcription</keyword>
<dbReference type="Proteomes" id="UP000479335">
    <property type="component" value="Unassembled WGS sequence"/>
</dbReference>
<dbReference type="Gene3D" id="1.10.10.10">
    <property type="entry name" value="Winged helix-like DNA-binding domain superfamily/Winged helix DNA-binding domain"/>
    <property type="match status" value="1"/>
</dbReference>
<reference evidence="5 6" key="1">
    <citation type="submission" date="2019-12" db="EMBL/GenBank/DDBJ databases">
        <title>Novel species isolated from a subtropical stream in China.</title>
        <authorList>
            <person name="Lu H."/>
        </authorList>
    </citation>
    <scope>NUCLEOTIDE SEQUENCE [LARGE SCALE GENOMIC DNA]</scope>
    <source>
        <strain evidence="5 6">FT135W</strain>
    </source>
</reference>
<dbReference type="PRINTS" id="PR00778">
    <property type="entry name" value="HTHARSR"/>
</dbReference>
<protein>
    <submittedName>
        <fullName evidence="5">Autorepressor SdpR family transcription factor</fullName>
    </submittedName>
</protein>
<keyword evidence="6" id="KW-1185">Reference proteome</keyword>
<dbReference type="InterPro" id="IPR011991">
    <property type="entry name" value="ArsR-like_HTH"/>
</dbReference>
<evidence type="ECO:0000256" key="1">
    <source>
        <dbReference type="ARBA" id="ARBA00023015"/>
    </source>
</evidence>
<dbReference type="NCBIfam" id="NF033789">
    <property type="entry name" value="repress_SdpR"/>
    <property type="match status" value="1"/>
</dbReference>
<name>A0A6L8KHM2_9BURK</name>
<dbReference type="GO" id="GO:0003700">
    <property type="term" value="F:DNA-binding transcription factor activity"/>
    <property type="evidence" value="ECO:0007669"/>
    <property type="project" value="InterPro"/>
</dbReference>
<dbReference type="NCBIfam" id="NF033788">
    <property type="entry name" value="HTH_metalloreg"/>
    <property type="match status" value="1"/>
</dbReference>
<dbReference type="PROSITE" id="PS50987">
    <property type="entry name" value="HTH_ARSR_2"/>
    <property type="match status" value="1"/>
</dbReference>
<dbReference type="PANTHER" id="PTHR33154">
    <property type="entry name" value="TRANSCRIPTIONAL REGULATOR, ARSR FAMILY"/>
    <property type="match status" value="1"/>
</dbReference>
<evidence type="ECO:0000256" key="2">
    <source>
        <dbReference type="ARBA" id="ARBA00023125"/>
    </source>
</evidence>
<evidence type="ECO:0000259" key="4">
    <source>
        <dbReference type="PROSITE" id="PS50987"/>
    </source>
</evidence>
<dbReference type="RefSeq" id="WP_161008766.1">
    <property type="nucleotide sequence ID" value="NZ_WWCN01000015.1"/>
</dbReference>
<dbReference type="InterPro" id="IPR036388">
    <property type="entry name" value="WH-like_DNA-bd_sf"/>
</dbReference>
<comment type="caution">
    <text evidence="5">The sequence shown here is derived from an EMBL/GenBank/DDBJ whole genome shotgun (WGS) entry which is preliminary data.</text>
</comment>
<dbReference type="AlphaFoldDB" id="A0A6L8KHM2"/>
<evidence type="ECO:0000313" key="5">
    <source>
        <dbReference type="EMBL" id="MYM25314.1"/>
    </source>
</evidence>
<gene>
    <name evidence="5" type="ORF">GTP46_22050</name>
</gene>
<organism evidence="5 6">
    <name type="scientific">Duganella flavida</name>
    <dbReference type="NCBI Taxonomy" id="2692175"/>
    <lineage>
        <taxon>Bacteria</taxon>
        <taxon>Pseudomonadati</taxon>
        <taxon>Pseudomonadota</taxon>
        <taxon>Betaproteobacteria</taxon>
        <taxon>Burkholderiales</taxon>
        <taxon>Oxalobacteraceae</taxon>
        <taxon>Telluria group</taxon>
        <taxon>Duganella</taxon>
    </lineage>
</organism>
<dbReference type="InterPro" id="IPR001845">
    <property type="entry name" value="HTH_ArsR_DNA-bd_dom"/>
</dbReference>
<evidence type="ECO:0000313" key="6">
    <source>
        <dbReference type="Proteomes" id="UP000479335"/>
    </source>
</evidence>
<keyword evidence="1" id="KW-0805">Transcription regulation</keyword>
<dbReference type="InterPro" id="IPR036390">
    <property type="entry name" value="WH_DNA-bd_sf"/>
</dbReference>
<evidence type="ECO:0000256" key="3">
    <source>
        <dbReference type="ARBA" id="ARBA00023163"/>
    </source>
</evidence>
<sequence>MTAANNAFKAIADPARREILRLLRSGEMTAGELAQHFDMSKPTMSHHFAVLSEADLITRRREGQTIWYGLNTTVLQDVLAWMMDLTGDQPKGKKK</sequence>
<dbReference type="InterPro" id="IPR051081">
    <property type="entry name" value="HTH_MetalResp_TranReg"/>
</dbReference>
<feature type="domain" description="HTH arsR-type" evidence="4">
    <location>
        <begin position="1"/>
        <end position="90"/>
    </location>
</feature>
<proteinExistence type="predicted"/>
<keyword evidence="2" id="KW-0238">DNA-binding</keyword>
<dbReference type="Pfam" id="PF12840">
    <property type="entry name" value="HTH_20"/>
    <property type="match status" value="1"/>
</dbReference>
<dbReference type="SMART" id="SM00418">
    <property type="entry name" value="HTH_ARSR"/>
    <property type="match status" value="1"/>
</dbReference>
<dbReference type="CDD" id="cd00090">
    <property type="entry name" value="HTH_ARSR"/>
    <property type="match status" value="1"/>
</dbReference>
<dbReference type="GO" id="GO:0003677">
    <property type="term" value="F:DNA binding"/>
    <property type="evidence" value="ECO:0007669"/>
    <property type="project" value="UniProtKB-KW"/>
</dbReference>